<dbReference type="InterPro" id="IPR003413">
    <property type="entry name" value="T2SS_GspI_C"/>
</dbReference>
<comment type="function">
    <text evidence="9">Component of the type II secretion system required for the energy-dependent secretion of extracellular factors such as proteases and toxins from the periplasm.</text>
</comment>
<comment type="subunit">
    <text evidence="9">Type II secretion is composed of four main components: the outer membrane complex, the inner membrane complex, the cytoplasmic secretion ATPase and the periplasm-spanning pseudopilus.</text>
</comment>
<evidence type="ECO:0000256" key="7">
    <source>
        <dbReference type="ARBA" id="ARBA00022989"/>
    </source>
</evidence>
<protein>
    <recommendedName>
        <fullName evidence="9">Type II secretion system protein I</fullName>
        <shortName evidence="9">T2SS minor pseudopilin I</shortName>
    </recommendedName>
</protein>
<reference evidence="11 12" key="1">
    <citation type="submission" date="2019-03" db="EMBL/GenBank/DDBJ databases">
        <title>Freshwater and sediment microbial communities from various areas in North America, analyzing microbe dynamics in response to fracking.</title>
        <authorList>
            <person name="Lamendella R."/>
        </authorList>
    </citation>
    <scope>NUCLEOTIDE SEQUENCE [LARGE SCALE GENOMIC DNA]</scope>
    <source>
        <strain evidence="11 12">74A</strain>
    </source>
</reference>
<dbReference type="Pfam" id="PF02501">
    <property type="entry name" value="T2SSI"/>
    <property type="match status" value="1"/>
</dbReference>
<dbReference type="EMBL" id="SLWF01000035">
    <property type="protein sequence ID" value="TCN79352.1"/>
    <property type="molecule type" value="Genomic_DNA"/>
</dbReference>
<evidence type="ECO:0000256" key="6">
    <source>
        <dbReference type="ARBA" id="ARBA00022692"/>
    </source>
</evidence>
<comment type="caution">
    <text evidence="11">The sequence shown here is derived from an EMBL/GenBank/DDBJ whole genome shotgun (WGS) entry which is preliminary data.</text>
</comment>
<dbReference type="Gene3D" id="3.30.1300.30">
    <property type="entry name" value="GSPII I/J protein-like"/>
    <property type="match status" value="1"/>
</dbReference>
<comment type="similarity">
    <text evidence="2 9">Belongs to the GSP I family.</text>
</comment>
<dbReference type="Proteomes" id="UP000294832">
    <property type="component" value="Unassembled WGS sequence"/>
</dbReference>
<evidence type="ECO:0000313" key="11">
    <source>
        <dbReference type="EMBL" id="TCN79352.1"/>
    </source>
</evidence>
<keyword evidence="8" id="KW-0472">Membrane</keyword>
<dbReference type="NCBIfam" id="TIGR02532">
    <property type="entry name" value="IV_pilin_GFxxxE"/>
    <property type="match status" value="1"/>
</dbReference>
<dbReference type="SUPFAM" id="SSF54523">
    <property type="entry name" value="Pili subunits"/>
    <property type="match status" value="1"/>
</dbReference>
<evidence type="ECO:0000256" key="9">
    <source>
        <dbReference type="RuleBase" id="RU368030"/>
    </source>
</evidence>
<dbReference type="GO" id="GO:0015628">
    <property type="term" value="P:protein secretion by the type II secretion system"/>
    <property type="evidence" value="ECO:0007669"/>
    <property type="project" value="UniProtKB-UniRule"/>
</dbReference>
<evidence type="ECO:0000256" key="8">
    <source>
        <dbReference type="ARBA" id="ARBA00023136"/>
    </source>
</evidence>
<dbReference type="InterPro" id="IPR010052">
    <property type="entry name" value="T2SS_protein-GspI"/>
</dbReference>
<sequence length="123" mass="14031">MMQRSKGMTLLEVMVALAVFAVAAVAITKSIGDQITNLPILEEKTLAQWVADNQMVDARLQESFPSLGTKEGHVEMAGKTWYWRQEVVKTTDDKFRMIRISISDNDKYKRIITKVSSYVFNQE</sequence>
<dbReference type="PANTHER" id="PTHR38779:SF2">
    <property type="entry name" value="TYPE II SECRETION SYSTEM PROTEIN I-RELATED"/>
    <property type="match status" value="1"/>
</dbReference>
<keyword evidence="7" id="KW-1133">Transmembrane helix</keyword>
<evidence type="ECO:0000259" key="10">
    <source>
        <dbReference type="Pfam" id="PF02501"/>
    </source>
</evidence>
<dbReference type="Pfam" id="PF07963">
    <property type="entry name" value="N_methyl"/>
    <property type="match status" value="1"/>
</dbReference>
<keyword evidence="12" id="KW-1185">Reference proteome</keyword>
<evidence type="ECO:0000313" key="12">
    <source>
        <dbReference type="Proteomes" id="UP000294832"/>
    </source>
</evidence>
<gene>
    <name evidence="11" type="ORF">EDC91_13525</name>
</gene>
<dbReference type="AlphaFoldDB" id="A0A4R2F626"/>
<comment type="subcellular location">
    <subcellularLocation>
        <location evidence="1 9">Cell inner membrane</location>
        <topology evidence="1 9">Single-pass membrane protein</topology>
    </subcellularLocation>
</comment>
<proteinExistence type="inferred from homology"/>
<dbReference type="InterPro" id="IPR012902">
    <property type="entry name" value="N_methyl_site"/>
</dbReference>
<evidence type="ECO:0000256" key="2">
    <source>
        <dbReference type="ARBA" id="ARBA00008358"/>
    </source>
</evidence>
<dbReference type="PROSITE" id="PS00409">
    <property type="entry name" value="PROKAR_NTER_METHYL"/>
    <property type="match status" value="1"/>
</dbReference>
<dbReference type="GO" id="GO:0015627">
    <property type="term" value="C:type II protein secretion system complex"/>
    <property type="evidence" value="ECO:0007669"/>
    <property type="project" value="UniProtKB-UniRule"/>
</dbReference>
<keyword evidence="3" id="KW-1003">Cell membrane</keyword>
<dbReference type="PANTHER" id="PTHR38779">
    <property type="entry name" value="TYPE II SECRETION SYSTEM PROTEIN I-RELATED"/>
    <property type="match status" value="1"/>
</dbReference>
<keyword evidence="5 9" id="KW-0997">Cell inner membrane</keyword>
<organism evidence="11 12">
    <name type="scientific">Shewanella fodinae</name>
    <dbReference type="NCBI Taxonomy" id="552357"/>
    <lineage>
        <taxon>Bacteria</taxon>
        <taxon>Pseudomonadati</taxon>
        <taxon>Pseudomonadota</taxon>
        <taxon>Gammaproteobacteria</taxon>
        <taxon>Alteromonadales</taxon>
        <taxon>Shewanellaceae</taxon>
        <taxon>Shewanella</taxon>
    </lineage>
</organism>
<dbReference type="InterPro" id="IPR045584">
    <property type="entry name" value="Pilin-like"/>
</dbReference>
<comment type="PTM">
    <text evidence="9">Cleaved by prepilin peptidase.</text>
</comment>
<dbReference type="GO" id="GO:0005886">
    <property type="term" value="C:plasma membrane"/>
    <property type="evidence" value="ECO:0007669"/>
    <property type="project" value="UniProtKB-SubCell"/>
</dbReference>
<dbReference type="NCBIfam" id="TIGR01707">
    <property type="entry name" value="gspI"/>
    <property type="match status" value="1"/>
</dbReference>
<accession>A0A4R2F626</accession>
<evidence type="ECO:0000256" key="3">
    <source>
        <dbReference type="ARBA" id="ARBA00022475"/>
    </source>
</evidence>
<keyword evidence="4 9" id="KW-0488">Methylation</keyword>
<evidence type="ECO:0000256" key="5">
    <source>
        <dbReference type="ARBA" id="ARBA00022519"/>
    </source>
</evidence>
<name>A0A4R2F626_9GAMM</name>
<keyword evidence="6" id="KW-0812">Transmembrane</keyword>
<evidence type="ECO:0000256" key="1">
    <source>
        <dbReference type="ARBA" id="ARBA00004377"/>
    </source>
</evidence>
<feature type="domain" description="Type II secretion system protein GspI C-terminal" evidence="10">
    <location>
        <begin position="41"/>
        <end position="119"/>
    </location>
</feature>
<evidence type="ECO:0000256" key="4">
    <source>
        <dbReference type="ARBA" id="ARBA00022481"/>
    </source>
</evidence>